<dbReference type="Proteomes" id="UP000021369">
    <property type="component" value="Unassembled WGS sequence"/>
</dbReference>
<comment type="subcellular location">
    <subcellularLocation>
        <location evidence="1">Cell membrane</location>
        <topology evidence="1">Multi-pass membrane protein</topology>
    </subcellularLocation>
</comment>
<dbReference type="Pfam" id="PF02687">
    <property type="entry name" value="FtsX"/>
    <property type="match status" value="1"/>
</dbReference>
<comment type="caution">
    <text evidence="8">The sequence shown here is derived from an EMBL/GenBank/DDBJ whole genome shotgun (WGS) entry which is preliminary data.</text>
</comment>
<dbReference type="PANTHER" id="PTHR30287:SF2">
    <property type="entry name" value="BLL1001 PROTEIN"/>
    <property type="match status" value="1"/>
</dbReference>
<evidence type="ECO:0000256" key="4">
    <source>
        <dbReference type="ARBA" id="ARBA00022989"/>
    </source>
</evidence>
<dbReference type="GO" id="GO:0005886">
    <property type="term" value="C:plasma membrane"/>
    <property type="evidence" value="ECO:0007669"/>
    <property type="project" value="UniProtKB-SubCell"/>
</dbReference>
<evidence type="ECO:0000256" key="6">
    <source>
        <dbReference type="SAM" id="Phobius"/>
    </source>
</evidence>
<keyword evidence="3 6" id="KW-0812">Transmembrane</keyword>
<feature type="transmembrane region" description="Helical" evidence="6">
    <location>
        <begin position="653"/>
        <end position="676"/>
    </location>
</feature>
<feature type="transmembrane region" description="Helical" evidence="6">
    <location>
        <begin position="433"/>
        <end position="451"/>
    </location>
</feature>
<dbReference type="InterPro" id="IPR038766">
    <property type="entry name" value="Membrane_comp_ABC_pdt"/>
</dbReference>
<feature type="transmembrane region" description="Helical" evidence="6">
    <location>
        <begin position="260"/>
        <end position="287"/>
    </location>
</feature>
<dbReference type="AlphaFoldDB" id="A0A011W0D0"/>
<evidence type="ECO:0000256" key="5">
    <source>
        <dbReference type="ARBA" id="ARBA00023136"/>
    </source>
</evidence>
<proteinExistence type="predicted"/>
<dbReference type="PANTHER" id="PTHR30287">
    <property type="entry name" value="MEMBRANE COMPONENT OF PREDICTED ABC SUPERFAMILY METABOLITE UPTAKE TRANSPORTER"/>
    <property type="match status" value="1"/>
</dbReference>
<feature type="transmembrane region" description="Helical" evidence="6">
    <location>
        <begin position="323"/>
        <end position="341"/>
    </location>
</feature>
<reference evidence="8 9" key="1">
    <citation type="submission" date="2013-06" db="EMBL/GenBank/DDBJ databases">
        <title>Rumen cellulosomics: divergent fiber-degrading strategies revealed by comparative genome-wide analysis of six Ruminococcal strains.</title>
        <authorList>
            <person name="Dassa B."/>
            <person name="Borovok I."/>
            <person name="Lamed R."/>
            <person name="Flint H."/>
            <person name="Yeoman C.J."/>
            <person name="White B."/>
            <person name="Bayer E.A."/>
        </authorList>
    </citation>
    <scope>NUCLEOTIDE SEQUENCE [LARGE SCALE GENOMIC DNA]</scope>
    <source>
        <strain evidence="8 9">SY3</strain>
    </source>
</reference>
<evidence type="ECO:0000313" key="9">
    <source>
        <dbReference type="Proteomes" id="UP000021369"/>
    </source>
</evidence>
<dbReference type="RefSeq" id="WP_037284879.1">
    <property type="nucleotide sequence ID" value="NZ_JEOB01000001.1"/>
</dbReference>
<evidence type="ECO:0000259" key="7">
    <source>
        <dbReference type="Pfam" id="PF02687"/>
    </source>
</evidence>
<feature type="transmembrane region" description="Helical" evidence="6">
    <location>
        <begin position="361"/>
        <end position="383"/>
    </location>
</feature>
<sequence>MRFRTVLLGNIRKRKITLAVIILLCTVVCVAVNTAFTILHNSREYLSAEAERLGGGDIIYWLSEAQDYNALANEVTGSGMAERADIRQLIFSGYSINGTHSDNEGQLIPYRNNENDYRFINGSMNGYTPNIAIADEEVYVSPALVSGYDVKIGDIVTFELSRTTDKAEFTIAGFYEDPIMGSSMIDMKGFLISETAYDELTERINNIPKLNLLARQGAMLHVFLDDKSLSADGLGRTLRQQTDLGKYTEFMYTKETLSGFMLLLVNVLSGFLFGFAAVLLIICIVIITHTITFTIGQEKSNIGILKAIGCTSGFIKRVYLCEYGAAAILGLLFGIIISMPVSKIVSAKAVTSLGIIVPAEISLTFAAAFSVVWIIIMAVITILPCRRLDRITPVSAILDRDNSRQTVSKHTLDLKRLTISLAVRELLSSKRHYIAVCLIAAFLTVFGGIVLDMNGWLGKNGEGLMDAFSAADHDIGFQPKTAVHMSAVEDIIGQYDSIQEIYGLAMQSAAINGSDCTANIIDNVDKFHIISGHKPSNPNEIVITKTIAESLSIGTGDNVTVDSKGNSAVFHISGIYQCANEMGANIGMSEQGYQRLADTDGYIWCYHYILKNGYRNEEILKLLQEKFKLQADIHTNSWSGLSGIVSTMHLLTVFMYAAAAMFILAAVGLQGGKMLAREHKDMAILKSIGITSKKLRLGFTLRIGLAALIGSAVGAAVCIISADTLISKTMAGFGIGQFISKNGVLFAVVSAVSVSLLFGSFAYIFSRRIKTIPISLLTSKE</sequence>
<keyword evidence="2" id="KW-1003">Cell membrane</keyword>
<evidence type="ECO:0000256" key="2">
    <source>
        <dbReference type="ARBA" id="ARBA00022475"/>
    </source>
</evidence>
<keyword evidence="5 6" id="KW-0472">Membrane</keyword>
<dbReference type="PATRIC" id="fig|1341156.4.peg.240"/>
<name>A0A011W0D0_RUMAL</name>
<keyword evidence="4 6" id="KW-1133">Transmembrane helix</keyword>
<evidence type="ECO:0000256" key="1">
    <source>
        <dbReference type="ARBA" id="ARBA00004651"/>
    </source>
</evidence>
<dbReference type="InterPro" id="IPR003838">
    <property type="entry name" value="ABC3_permease_C"/>
</dbReference>
<protein>
    <recommendedName>
        <fullName evidence="7">ABC3 transporter permease C-terminal domain-containing protein</fullName>
    </recommendedName>
</protein>
<accession>A0A011W0D0</accession>
<organism evidence="8 9">
    <name type="scientific">Ruminococcus albus SY3</name>
    <dbReference type="NCBI Taxonomy" id="1341156"/>
    <lineage>
        <taxon>Bacteria</taxon>
        <taxon>Bacillati</taxon>
        <taxon>Bacillota</taxon>
        <taxon>Clostridia</taxon>
        <taxon>Eubacteriales</taxon>
        <taxon>Oscillospiraceae</taxon>
        <taxon>Ruminococcus</taxon>
    </lineage>
</organism>
<gene>
    <name evidence="8" type="ORF">RASY3_02595</name>
</gene>
<feature type="transmembrane region" description="Helical" evidence="6">
    <location>
        <begin position="697"/>
        <end position="722"/>
    </location>
</feature>
<keyword evidence="9" id="KW-1185">Reference proteome</keyword>
<evidence type="ECO:0000256" key="3">
    <source>
        <dbReference type="ARBA" id="ARBA00022692"/>
    </source>
</evidence>
<dbReference type="EMBL" id="JEOB01000001">
    <property type="protein sequence ID" value="EXM41006.1"/>
    <property type="molecule type" value="Genomic_DNA"/>
</dbReference>
<feature type="transmembrane region" description="Helical" evidence="6">
    <location>
        <begin position="742"/>
        <end position="765"/>
    </location>
</feature>
<evidence type="ECO:0000313" key="8">
    <source>
        <dbReference type="EMBL" id="EXM41006.1"/>
    </source>
</evidence>
<feature type="domain" description="ABC3 transporter permease C-terminal" evidence="7">
    <location>
        <begin position="274"/>
        <end position="388"/>
    </location>
</feature>